<organism evidence="1 2">
    <name type="scientific">Sinorhizobium sojae CCBAU 05684</name>
    <dbReference type="NCBI Taxonomy" id="716928"/>
    <lineage>
        <taxon>Bacteria</taxon>
        <taxon>Pseudomonadati</taxon>
        <taxon>Pseudomonadota</taxon>
        <taxon>Alphaproteobacteria</taxon>
        <taxon>Hyphomicrobiales</taxon>
        <taxon>Rhizobiaceae</taxon>
        <taxon>Sinorhizobium/Ensifer group</taxon>
        <taxon>Sinorhizobium</taxon>
    </lineage>
</organism>
<name>A0A249PB72_9HYPH</name>
<dbReference type="STRING" id="716928.GCA_000261485_04837"/>
<dbReference type="EMBL" id="CP023067">
    <property type="protein sequence ID" value="ASY62529.1"/>
    <property type="molecule type" value="Genomic_DNA"/>
</dbReference>
<accession>A0A249PB72</accession>
<gene>
    <name evidence="1" type="ORF">SJ05684_c10720</name>
</gene>
<dbReference type="AlphaFoldDB" id="A0A249PB72"/>
<evidence type="ECO:0000313" key="2">
    <source>
        <dbReference type="Proteomes" id="UP000217211"/>
    </source>
</evidence>
<dbReference type="RefSeq" id="WP_157212018.1">
    <property type="nucleotide sequence ID" value="NZ_AJQT01000109.1"/>
</dbReference>
<proteinExistence type="predicted"/>
<evidence type="ECO:0000313" key="1">
    <source>
        <dbReference type="EMBL" id="ASY62529.1"/>
    </source>
</evidence>
<reference evidence="1 2" key="1">
    <citation type="submission" date="2017-08" db="EMBL/GenBank/DDBJ databases">
        <title>Multipartite genome sequences of Sinorhizobium species nodulating soybeans.</title>
        <authorList>
            <person name="Tian C.F."/>
        </authorList>
    </citation>
    <scope>NUCLEOTIDE SEQUENCE [LARGE SCALE GENOMIC DNA]</scope>
    <source>
        <strain evidence="1 2">CCBAU 05684</strain>
    </source>
</reference>
<dbReference type="Proteomes" id="UP000217211">
    <property type="component" value="Chromosome"/>
</dbReference>
<keyword evidence="2" id="KW-1185">Reference proteome</keyword>
<sequence>MAVVRVIPSQDFDGYPDGIKKVSFQAGVEASVPEHYAKLLTDKGMATRKKSKATPDNE</sequence>
<dbReference type="KEGG" id="esj:SJ05684_c10720"/>
<protein>
    <submittedName>
        <fullName evidence="1">Uncharacterized protein</fullName>
    </submittedName>
</protein>